<evidence type="ECO:0000256" key="2">
    <source>
        <dbReference type="ARBA" id="ARBA00022485"/>
    </source>
</evidence>
<organism evidence="9 10">
    <name type="scientific">Marispirochaeta aestuarii</name>
    <dbReference type="NCBI Taxonomy" id="1963862"/>
    <lineage>
        <taxon>Bacteria</taxon>
        <taxon>Pseudomonadati</taxon>
        <taxon>Spirochaetota</taxon>
        <taxon>Spirochaetia</taxon>
        <taxon>Spirochaetales</taxon>
        <taxon>Spirochaetaceae</taxon>
        <taxon>Marispirochaeta</taxon>
    </lineage>
</organism>
<dbReference type="PANTHER" id="PTHR43687:SF6">
    <property type="entry name" value="L-ASPARTATE SEMIALDEHYDE SULFURTRANSFERASE IRON-SULFUR SUBUNIT"/>
    <property type="match status" value="1"/>
</dbReference>
<evidence type="ECO:0000313" key="9">
    <source>
        <dbReference type="EMBL" id="ORC38328.1"/>
    </source>
</evidence>
<protein>
    <submittedName>
        <fullName evidence="9">Methionine ABC transporter</fullName>
    </submittedName>
</protein>
<keyword evidence="5" id="KW-0249">Electron transport</keyword>
<keyword evidence="6" id="KW-0408">Iron</keyword>
<keyword evidence="10" id="KW-1185">Reference proteome</keyword>
<dbReference type="PROSITE" id="PS00198">
    <property type="entry name" value="4FE4S_FER_1"/>
    <property type="match status" value="1"/>
</dbReference>
<dbReference type="SUPFAM" id="SSF54862">
    <property type="entry name" value="4Fe-4S ferredoxins"/>
    <property type="match status" value="1"/>
</dbReference>
<dbReference type="PROSITE" id="PS51379">
    <property type="entry name" value="4FE4S_FER_2"/>
    <property type="match status" value="2"/>
</dbReference>
<accession>A0A1Y1S2W6</accession>
<keyword evidence="4" id="KW-0677">Repeat</keyword>
<dbReference type="GO" id="GO:0046872">
    <property type="term" value="F:metal ion binding"/>
    <property type="evidence" value="ECO:0007669"/>
    <property type="project" value="UniProtKB-KW"/>
</dbReference>
<evidence type="ECO:0000256" key="7">
    <source>
        <dbReference type="ARBA" id="ARBA00023014"/>
    </source>
</evidence>
<name>A0A1Y1S2W6_9SPIO</name>
<dbReference type="EMBL" id="MWQY01000001">
    <property type="protein sequence ID" value="ORC38328.1"/>
    <property type="molecule type" value="Genomic_DNA"/>
</dbReference>
<keyword evidence="3" id="KW-0479">Metal-binding</keyword>
<dbReference type="OrthoDB" id="9807879at2"/>
<sequence length="136" mass="15456">MTTKRLMLYFPRCETEKPIVYHLVKDYDLIINIFRAKVTPDEEGFLVLDLTGSDEDIARGIDWVRELNIEVREHQKGLRWDESLCVSCGNCIPHCPTGALHFNGEPGREVVFDDSKCVECLSCIENCPYGACSSII</sequence>
<dbReference type="SMART" id="SM00930">
    <property type="entry name" value="NIL"/>
    <property type="match status" value="1"/>
</dbReference>
<evidence type="ECO:0000256" key="6">
    <source>
        <dbReference type="ARBA" id="ARBA00023004"/>
    </source>
</evidence>
<dbReference type="InterPro" id="IPR017896">
    <property type="entry name" value="4Fe4S_Fe-S-bd"/>
</dbReference>
<evidence type="ECO:0000256" key="1">
    <source>
        <dbReference type="ARBA" id="ARBA00022448"/>
    </source>
</evidence>
<dbReference type="PANTHER" id="PTHR43687">
    <property type="entry name" value="ADENYLYLSULFATE REDUCTASE, BETA SUBUNIT"/>
    <property type="match status" value="1"/>
</dbReference>
<proteinExistence type="predicted"/>
<dbReference type="Pfam" id="PF09383">
    <property type="entry name" value="NIL"/>
    <property type="match status" value="1"/>
</dbReference>
<dbReference type="RefSeq" id="WP_083047346.1">
    <property type="nucleotide sequence ID" value="NZ_CAXXQO010000003.1"/>
</dbReference>
<dbReference type="GO" id="GO:0051539">
    <property type="term" value="F:4 iron, 4 sulfur cluster binding"/>
    <property type="evidence" value="ECO:0007669"/>
    <property type="project" value="UniProtKB-KW"/>
</dbReference>
<comment type="caution">
    <text evidence="9">The sequence shown here is derived from an EMBL/GenBank/DDBJ whole genome shotgun (WGS) entry which is preliminary data.</text>
</comment>
<keyword evidence="7" id="KW-0411">Iron-sulfur</keyword>
<evidence type="ECO:0000256" key="4">
    <source>
        <dbReference type="ARBA" id="ARBA00022737"/>
    </source>
</evidence>
<evidence type="ECO:0000259" key="8">
    <source>
        <dbReference type="PROSITE" id="PS51379"/>
    </source>
</evidence>
<feature type="domain" description="4Fe-4S ferredoxin-type" evidence="8">
    <location>
        <begin position="108"/>
        <end position="136"/>
    </location>
</feature>
<gene>
    <name evidence="9" type="ORF">B4O97_00800</name>
</gene>
<dbReference type="Gene3D" id="3.30.70.20">
    <property type="match status" value="1"/>
</dbReference>
<keyword evidence="1" id="KW-0813">Transport</keyword>
<evidence type="ECO:0000256" key="3">
    <source>
        <dbReference type="ARBA" id="ARBA00022723"/>
    </source>
</evidence>
<reference evidence="9 10" key="1">
    <citation type="submission" date="2017-03" db="EMBL/GenBank/DDBJ databases">
        <title>Draft Genome sequence of Marispirochaeta sp. strain JC444.</title>
        <authorList>
            <person name="Shivani Y."/>
            <person name="Subhash Y."/>
            <person name="Sasikala C."/>
            <person name="Ramana C."/>
        </authorList>
    </citation>
    <scope>NUCLEOTIDE SEQUENCE [LARGE SCALE GENOMIC DNA]</scope>
    <source>
        <strain evidence="9 10">JC444</strain>
    </source>
</reference>
<evidence type="ECO:0000256" key="5">
    <source>
        <dbReference type="ARBA" id="ARBA00022982"/>
    </source>
</evidence>
<dbReference type="InterPro" id="IPR018449">
    <property type="entry name" value="NIL_domain"/>
</dbReference>
<dbReference type="Proteomes" id="UP000192343">
    <property type="component" value="Unassembled WGS sequence"/>
</dbReference>
<feature type="domain" description="4Fe-4S ferredoxin-type" evidence="8">
    <location>
        <begin position="76"/>
        <end position="105"/>
    </location>
</feature>
<dbReference type="Pfam" id="PF12838">
    <property type="entry name" value="Fer4_7"/>
    <property type="match status" value="1"/>
</dbReference>
<dbReference type="AlphaFoldDB" id="A0A1Y1S2W6"/>
<evidence type="ECO:0000313" key="10">
    <source>
        <dbReference type="Proteomes" id="UP000192343"/>
    </source>
</evidence>
<dbReference type="InterPro" id="IPR050572">
    <property type="entry name" value="Fe-S_Ferredoxin"/>
</dbReference>
<dbReference type="Gene3D" id="3.30.70.260">
    <property type="match status" value="1"/>
</dbReference>
<keyword evidence="2" id="KW-0004">4Fe-4S</keyword>
<dbReference type="InterPro" id="IPR017900">
    <property type="entry name" value="4Fe4S_Fe_S_CS"/>
</dbReference>
<dbReference type="STRING" id="1963862.B4O97_00800"/>